<protein>
    <recommendedName>
        <fullName evidence="3">Cyclodipeptide synthase</fullName>
    </recommendedName>
</protein>
<dbReference type="Proteomes" id="UP001148313">
    <property type="component" value="Unassembled WGS sequence"/>
</dbReference>
<dbReference type="NCBIfam" id="TIGR04539">
    <property type="entry name" value="tRNA_cyclodipep"/>
    <property type="match status" value="1"/>
</dbReference>
<dbReference type="RefSeq" id="WP_271092608.1">
    <property type="nucleotide sequence ID" value="NZ_JAPJZH010000029.1"/>
</dbReference>
<reference evidence="5" key="1">
    <citation type="submission" date="2022-11" db="EMBL/GenBank/DDBJ databases">
        <title>Hoeflea poritis sp. nov., isolated from scleractinian coral Porites lutea.</title>
        <authorList>
            <person name="Zhang G."/>
            <person name="Wei Q."/>
            <person name="Cai L."/>
        </authorList>
    </citation>
    <scope>NUCLEOTIDE SEQUENCE</scope>
    <source>
        <strain evidence="5">E7-10</strain>
    </source>
</reference>
<dbReference type="InterPro" id="IPR000595">
    <property type="entry name" value="cNMP-bd_dom"/>
</dbReference>
<organism evidence="5 6">
    <name type="scientific">Hoeflea poritis</name>
    <dbReference type="NCBI Taxonomy" id="2993659"/>
    <lineage>
        <taxon>Bacteria</taxon>
        <taxon>Pseudomonadati</taxon>
        <taxon>Pseudomonadota</taxon>
        <taxon>Alphaproteobacteria</taxon>
        <taxon>Hyphomicrobiales</taxon>
        <taxon>Rhizobiaceae</taxon>
        <taxon>Hoeflea</taxon>
    </lineage>
</organism>
<keyword evidence="6" id="KW-1185">Reference proteome</keyword>
<dbReference type="InterPro" id="IPR030903">
    <property type="entry name" value="CDPS"/>
</dbReference>
<comment type="similarity">
    <text evidence="1">Belongs to the CDPS family.</text>
</comment>
<gene>
    <name evidence="5" type="ORF">OOZ53_25480</name>
</gene>
<dbReference type="SMART" id="SM00100">
    <property type="entry name" value="cNMP"/>
    <property type="match status" value="1"/>
</dbReference>
<dbReference type="InterPro" id="IPR050397">
    <property type="entry name" value="Env_Response_Regulators"/>
</dbReference>
<dbReference type="InterPro" id="IPR014710">
    <property type="entry name" value="RmlC-like_jellyroll"/>
</dbReference>
<dbReference type="EMBL" id="JAPJZH010000029">
    <property type="protein sequence ID" value="MDA4848733.1"/>
    <property type="molecule type" value="Genomic_DNA"/>
</dbReference>
<dbReference type="CDD" id="cd00038">
    <property type="entry name" value="CAP_ED"/>
    <property type="match status" value="1"/>
</dbReference>
<evidence type="ECO:0000256" key="1">
    <source>
        <dbReference type="ARBA" id="ARBA00006034"/>
    </source>
</evidence>
<comment type="caution">
    <text evidence="5">The sequence shown here is derived from an EMBL/GenBank/DDBJ whole genome shotgun (WGS) entry which is preliminary data.</text>
</comment>
<evidence type="ECO:0000313" key="5">
    <source>
        <dbReference type="EMBL" id="MDA4848733.1"/>
    </source>
</evidence>
<dbReference type="Pfam" id="PF00027">
    <property type="entry name" value="cNMP_binding"/>
    <property type="match status" value="1"/>
</dbReference>
<proteinExistence type="inferred from homology"/>
<evidence type="ECO:0000256" key="2">
    <source>
        <dbReference type="ARBA" id="ARBA00022679"/>
    </source>
</evidence>
<dbReference type="SUPFAM" id="SSF51206">
    <property type="entry name" value="cAMP-binding domain-like"/>
    <property type="match status" value="1"/>
</dbReference>
<sequence length="430" mass="48897">MKTEANRNYDQDLIHSLYEIRNNDVSGAEHTSEKSGDVTRVLKRRYRSQMQSVSPKTLENGVLKDNDSCVLGISLGNPSMEMAKLEACIEWISIHFDKCALNLTDTLYRHTLQVTQGVSAEQSRDQALKVGDAFQETYAPLIDRYSGKCGFQWIRSSEIENRKNFNSYLNYFQGLYEENEEYQNIVNDFSKIYLERVSNLDRTLDPRQKMECSTNYLIEETAMITCLCEEDWNILVYPGSIKSFVDIAEGHFSEVPEPLRKIIFISLRLKKAGFYLSDSIDGFYPAFVGAGTARSPTYPLLARLDKSELETLLDYASIREFRAGDVILRSEERATSVFFPLDGYVEILEGDINAQTMKQTAILGPGMSIGEQSLLDGNAPQATVAAYTDCKLMVLPEKRFERMLVSEPYITSQLLLDIGRMMSLRQRGVF</sequence>
<evidence type="ECO:0000259" key="4">
    <source>
        <dbReference type="PROSITE" id="PS50042"/>
    </source>
</evidence>
<feature type="domain" description="Cyclic nucleotide-binding" evidence="4">
    <location>
        <begin position="300"/>
        <end position="404"/>
    </location>
</feature>
<dbReference type="PANTHER" id="PTHR24567:SF74">
    <property type="entry name" value="HTH-TYPE TRANSCRIPTIONAL REGULATOR ARCR"/>
    <property type="match status" value="1"/>
</dbReference>
<dbReference type="PANTHER" id="PTHR24567">
    <property type="entry name" value="CRP FAMILY TRANSCRIPTIONAL REGULATORY PROTEIN"/>
    <property type="match status" value="1"/>
</dbReference>
<evidence type="ECO:0000256" key="3">
    <source>
        <dbReference type="ARBA" id="ARBA00030771"/>
    </source>
</evidence>
<dbReference type="InterPro" id="IPR018490">
    <property type="entry name" value="cNMP-bd_dom_sf"/>
</dbReference>
<accession>A0ABT4VVI3</accession>
<dbReference type="InterPro" id="IPR038622">
    <property type="entry name" value="CDPS_sf"/>
</dbReference>
<evidence type="ECO:0000313" key="6">
    <source>
        <dbReference type="Proteomes" id="UP001148313"/>
    </source>
</evidence>
<dbReference type="PROSITE" id="PS50042">
    <property type="entry name" value="CNMP_BINDING_3"/>
    <property type="match status" value="1"/>
</dbReference>
<dbReference type="Gene3D" id="3.40.50.11710">
    <property type="entry name" value="Cyclodipeptide synthase"/>
    <property type="match status" value="1"/>
</dbReference>
<name>A0ABT4VVI3_9HYPH</name>
<dbReference type="Pfam" id="PF16715">
    <property type="entry name" value="CDPS"/>
    <property type="match status" value="1"/>
</dbReference>
<dbReference type="Gene3D" id="2.60.120.10">
    <property type="entry name" value="Jelly Rolls"/>
    <property type="match status" value="1"/>
</dbReference>
<keyword evidence="2" id="KW-0808">Transferase</keyword>